<comment type="caution">
    <text evidence="1">The sequence shown here is derived from an EMBL/GenBank/DDBJ whole genome shotgun (WGS) entry which is preliminary data.</text>
</comment>
<evidence type="ECO:0000313" key="2">
    <source>
        <dbReference type="Proteomes" id="UP001604336"/>
    </source>
</evidence>
<name>A0ABD1QIG6_9LAMI</name>
<proteinExistence type="predicted"/>
<reference evidence="2" key="1">
    <citation type="submission" date="2024-07" db="EMBL/GenBank/DDBJ databases">
        <title>Two chromosome-level genome assemblies of Korean endemic species Abeliophyllum distichum and Forsythia ovata (Oleaceae).</title>
        <authorList>
            <person name="Jang H."/>
        </authorList>
    </citation>
    <scope>NUCLEOTIDE SEQUENCE [LARGE SCALE GENOMIC DNA]</scope>
</reference>
<sequence>MSQSYFDLQGDQSFDGYQEVSITVDRLAADDYRDYKLKAYNQLKAHGPSHPYNALTSSQVLLSWYVLSFTLLLLRDSETQQWPDIIESFQTFCTLWNGNWVNQQTAGTSNQFSRDPQNDDPRFSMHEAKLHRMDRTIQRLKVNLKRSILVVVPDEDEDKENSGGLGDL</sequence>
<accession>A0ABD1QIG6</accession>
<dbReference type="Proteomes" id="UP001604336">
    <property type="component" value="Unassembled WGS sequence"/>
</dbReference>
<dbReference type="AlphaFoldDB" id="A0ABD1QIG6"/>
<keyword evidence="2" id="KW-1185">Reference proteome</keyword>
<evidence type="ECO:0000313" key="1">
    <source>
        <dbReference type="EMBL" id="KAL2474611.1"/>
    </source>
</evidence>
<protein>
    <submittedName>
        <fullName evidence="1">Uncharacterized protein</fullName>
    </submittedName>
</protein>
<gene>
    <name evidence="1" type="ORF">Adt_35347</name>
</gene>
<dbReference type="EMBL" id="JBFOLK010000011">
    <property type="protein sequence ID" value="KAL2474611.1"/>
    <property type="molecule type" value="Genomic_DNA"/>
</dbReference>
<organism evidence="1 2">
    <name type="scientific">Abeliophyllum distichum</name>
    <dbReference type="NCBI Taxonomy" id="126358"/>
    <lineage>
        <taxon>Eukaryota</taxon>
        <taxon>Viridiplantae</taxon>
        <taxon>Streptophyta</taxon>
        <taxon>Embryophyta</taxon>
        <taxon>Tracheophyta</taxon>
        <taxon>Spermatophyta</taxon>
        <taxon>Magnoliopsida</taxon>
        <taxon>eudicotyledons</taxon>
        <taxon>Gunneridae</taxon>
        <taxon>Pentapetalae</taxon>
        <taxon>asterids</taxon>
        <taxon>lamiids</taxon>
        <taxon>Lamiales</taxon>
        <taxon>Oleaceae</taxon>
        <taxon>Forsythieae</taxon>
        <taxon>Abeliophyllum</taxon>
    </lineage>
</organism>